<dbReference type="STRING" id="185431.Q585A3"/>
<dbReference type="PDB" id="6HIV">
    <property type="method" value="EM"/>
    <property type="resolution" value="7.80 A"/>
    <property type="chains" value="BN=1-302"/>
</dbReference>
<gene>
    <name evidence="3" type="primary">Tb06.3A7.1270</name>
    <name evidence="3" type="ORF">Tb927.6.1440</name>
</gene>
<reference evidence="3" key="4">
    <citation type="submission" date="2005-04" db="EMBL/GenBank/DDBJ databases">
        <title>.</title>
        <authorList>
            <person name="Ghedin E."/>
            <person name="Blandin G."/>
            <person name="Bartholomeu D."/>
            <person name="Caler E."/>
            <person name="Haas B."/>
            <person name="Hannick L."/>
            <person name="Shallom J."/>
            <person name="Hou L."/>
            <person name="Djikeng A."/>
            <person name="Feldblyum T."/>
            <person name="Hostetler J."/>
            <person name="Johnson J."/>
            <person name="Jones K."/>
            <person name="Koo H.L."/>
            <person name="Larkin C."/>
            <person name="Pai G."/>
            <person name="Peterson J."/>
            <person name="Khalak H.G."/>
            <person name="Salzberg S."/>
            <person name="Simpson A.J."/>
            <person name="Tallon L."/>
            <person name="Van Aken S."/>
            <person name="Wanless D."/>
            <person name="White O."/>
            <person name="Wortman J."/>
            <person name="Fraser C.M."/>
            <person name="El-Sayed N.M.A."/>
        </authorList>
    </citation>
    <scope>NUCLEOTIDE SEQUENCE</scope>
    <source>
        <strain evidence="3">GUTat10.1</strain>
    </source>
</reference>
<reference evidence="4" key="5">
    <citation type="submission" date="2005-04" db="EMBL/GenBank/DDBJ databases">
        <title>Sequencing, closure, and annotation of Trypanosoma brucei chromosomes 2 through 8.</title>
        <authorList>
            <person name="Ghedin E."/>
            <person name="Blandin G."/>
            <person name="Bartholomeu D."/>
            <person name="Caler E."/>
            <person name="Haas B."/>
            <person name="Hannick L."/>
            <person name="Shallom J."/>
            <person name="Hou L."/>
            <person name="Djikeng A."/>
            <person name="Feldblyum T."/>
            <person name="Hostetler J."/>
            <person name="Johnson J."/>
            <person name="Jones K."/>
            <person name="Koo H.L."/>
            <person name="Larkin C."/>
            <person name="Pai G."/>
            <person name="Peterson J."/>
            <person name="Khalak H.G."/>
            <person name="Salzberg S."/>
            <person name="Simpson A.J."/>
            <person name="Tallon L."/>
            <person name="Van Aken S."/>
            <person name="Wanless D."/>
            <person name="White O."/>
            <person name="Wortman J."/>
            <person name="Fraser C.M."/>
            <person name="El-Sayed N.M.A."/>
        </authorList>
    </citation>
    <scope>NUCLEOTIDE SEQUENCE</scope>
    <source>
        <strain evidence="4">927/4 GUTat10.1</strain>
    </source>
</reference>
<sequence length="302" mass="34803">MCCLYTSDVFFWSSLVVSPLPRIVRCVSAPQIRSIPCGSGDFSVMKRSLIARWQSGVHTPHGVVYRGAKMKNWPEQRIPENFKFTEEQRFRTKAIPRDVGTIPRNFVLGVLYRHQPCEVGGLWEHCTNDPEIVLDSKRHLREVLKQAREEGFVTFERDAISNEWLCFLTRERYEEVQRIVTAKSEAVDAHSGLRGAAATETSTYAEKFREMNVEAKEAHARRLEEEVANTTRYLRRFQQREIDYLPYTDLNGKVNFMWWYETRDVQQRADEVLTDSSSSKALAGEEEHKAGSQLEATTASTS</sequence>
<dbReference type="GO" id="GO:0020023">
    <property type="term" value="C:kinetoplast"/>
    <property type="evidence" value="ECO:0000314"/>
    <property type="project" value="GeneDB"/>
</dbReference>
<reference evidence="4" key="2">
    <citation type="journal article" date="2005" name="Science">
        <title>Comparative genomics of trypanosomatid parasitic protozoa.</title>
        <authorList>
            <person name="El-Sayed N.M."/>
            <person name="Myler P.J."/>
            <person name="Blandin G."/>
            <person name="Berriman M."/>
            <person name="Crabtree J."/>
            <person name="Aggarwal G."/>
            <person name="Caler E."/>
            <person name="Renauld H."/>
            <person name="Worthey E.A."/>
            <person name="Hertz-Fowler C."/>
            <person name="Ghedin E."/>
            <person name="Peacock C."/>
            <person name="Bartholomeu D.C."/>
            <person name="Haas B.J."/>
            <person name="Tran A.N."/>
            <person name="Wortman J.R."/>
            <person name="Alsmark U.C."/>
            <person name="Angiuoli S."/>
            <person name="Anupama A."/>
            <person name="Badger J."/>
            <person name="Bringaud F."/>
            <person name="Cadag E."/>
            <person name="Carlton J.M."/>
            <person name="Cerqueira G.C."/>
            <person name="Creasy T."/>
            <person name="Delcher A.L."/>
            <person name="Djikeng A."/>
            <person name="Embley T.M."/>
            <person name="Hauser C."/>
            <person name="Ivens A.C."/>
            <person name="Kummerfeld S.K."/>
            <person name="Pereira-Leal J.B."/>
            <person name="Nilsson D."/>
            <person name="Peterson J."/>
            <person name="Salzberg S.L."/>
            <person name="Shallom J."/>
            <person name="Silva J.C."/>
            <person name="Sundaram J."/>
            <person name="Westenberger S."/>
            <person name="White O."/>
            <person name="Melville S.E."/>
            <person name="Donelson J.E."/>
            <person name="Andersson B."/>
            <person name="Stuart K.D."/>
            <person name="Hall N."/>
        </authorList>
    </citation>
    <scope>NUCLEOTIDE SEQUENCE</scope>
    <source>
        <strain evidence="4">927/4 GUTat10.1</strain>
    </source>
</reference>
<dbReference type="eggNOG" id="ENOG502R0DD">
    <property type="taxonomic scope" value="Eukaryota"/>
</dbReference>
<dbReference type="RefSeq" id="XP_845266.1">
    <property type="nucleotide sequence ID" value="XM_840173.1"/>
</dbReference>
<feature type="region of interest" description="Disordered" evidence="2">
    <location>
        <begin position="270"/>
        <end position="302"/>
    </location>
</feature>
<keyword evidence="5" id="KW-1185">Reference proteome</keyword>
<dbReference type="EMBL" id="CP000069">
    <property type="protein sequence ID" value="AAZ11707.1"/>
    <property type="molecule type" value="Genomic_DNA"/>
</dbReference>
<proteinExistence type="evidence at protein level"/>
<evidence type="ECO:0000313" key="5">
    <source>
        <dbReference type="Proteomes" id="UP000008524"/>
    </source>
</evidence>
<dbReference type="GO" id="GO:0005762">
    <property type="term" value="C:mitochondrial large ribosomal subunit"/>
    <property type="evidence" value="ECO:0000314"/>
    <property type="project" value="GeneDB"/>
</dbReference>
<reference evidence="4 5" key="3">
    <citation type="journal article" date="2005" name="Science">
        <title>The genome of the African trypanosome Trypanosoma brucei.</title>
        <authorList>
            <person name="Berriman M."/>
            <person name="Ghedin E."/>
            <person name="Hertz-Fowler C."/>
            <person name="Blandin G."/>
            <person name="Renauld H."/>
            <person name="Bartholomeu D.C."/>
            <person name="Lennard N.J."/>
            <person name="Caler E."/>
            <person name="Hamlin N.E."/>
            <person name="Haas B."/>
            <person name="Bohme U."/>
            <person name="Hannick L."/>
            <person name="Aslett M.A."/>
            <person name="Shallom J."/>
            <person name="Marcello L."/>
            <person name="Hou L."/>
            <person name="Wickstead B."/>
            <person name="Alsmark U.C."/>
            <person name="Arrowsmith C."/>
            <person name="Atkin R.J."/>
            <person name="Barron A.J."/>
            <person name="Bringaud F."/>
            <person name="Brooks K."/>
            <person name="Carrington M."/>
            <person name="Cherevach I."/>
            <person name="Chillingworth T.J."/>
            <person name="Churcher C."/>
            <person name="Clark L.N."/>
            <person name="Corton C.H."/>
            <person name="Cronin A."/>
            <person name="Davies R.M."/>
            <person name="Doggett J."/>
            <person name="Djikeng A."/>
            <person name="Feldblyum T."/>
            <person name="Field M.C."/>
            <person name="Fraser A."/>
            <person name="Goodhead I."/>
            <person name="Hance Z."/>
            <person name="Harper D."/>
            <person name="Harris B.R."/>
            <person name="Hauser H."/>
            <person name="Hostetler J."/>
            <person name="Ivens A."/>
            <person name="Jagels K."/>
            <person name="Johnson D."/>
            <person name="Johnson J."/>
            <person name="Jones K."/>
            <person name="Kerhornou A.X."/>
            <person name="Koo H."/>
            <person name="Larke N."/>
            <person name="Landfear S."/>
            <person name="Larkin C."/>
            <person name="Leech V."/>
            <person name="Line A."/>
            <person name="Lord A."/>
            <person name="Macleod A."/>
            <person name="Mooney P.J."/>
            <person name="Moule S."/>
            <person name="Martin D.M."/>
            <person name="Morgan G.W."/>
            <person name="Mungall K."/>
            <person name="Norbertczak H."/>
            <person name="Ormond D."/>
            <person name="Pai G."/>
            <person name="Peacock C.S."/>
            <person name="Peterson J."/>
            <person name="Quail M.A."/>
            <person name="Rabbinowitsch E."/>
            <person name="Rajandream M.A."/>
            <person name="Reitter C."/>
            <person name="Salzberg S.L."/>
            <person name="Sanders M."/>
            <person name="Schobel S."/>
            <person name="Sharp S."/>
            <person name="Simmonds M."/>
            <person name="Simpson A.J."/>
            <person name="Tallon L."/>
            <person name="Turner C.M."/>
            <person name="Tait A."/>
            <person name="Tivey A.R."/>
            <person name="Van Aken S."/>
            <person name="Walker D."/>
            <person name="Wanless D."/>
            <person name="Wang S."/>
            <person name="White B."/>
            <person name="White O."/>
            <person name="Whitehead S."/>
            <person name="Woodward J."/>
            <person name="Wortman J."/>
            <person name="Adams M.D."/>
            <person name="Embley T.M."/>
            <person name="Gull K."/>
            <person name="Ullu E."/>
            <person name="Barry J.D."/>
            <person name="Fairlamb A.H."/>
            <person name="Opperdoes F."/>
            <person name="Barrell B.G."/>
            <person name="Donelson J.E."/>
            <person name="Hall N."/>
            <person name="Fraser C.M."/>
            <person name="Melville S.E."/>
            <person name="El-Sayed N.M."/>
        </authorList>
    </citation>
    <scope>NUCLEOTIDE SEQUENCE [LARGE SCALE GENOMIC DNA]</scope>
    <source>
        <strain evidence="4 5">927/4 GUTat10.1</strain>
    </source>
</reference>
<dbReference type="OMA" id="WVCHLTR"/>
<dbReference type="KEGG" id="tbr:Tb927.6.1440"/>
<reference evidence="3" key="1">
    <citation type="submission" date="2000-07" db="EMBL/GenBank/DDBJ databases">
        <authorList>
            <person name="El-Sayed N.M."/>
            <person name="Khalak H."/>
            <person name="Adams M.D."/>
        </authorList>
    </citation>
    <scope>NUCLEOTIDE SEQUENCE</scope>
    <source>
        <strain evidence="3">GUTat10.1</strain>
    </source>
</reference>
<evidence type="ECO:0000313" key="4">
    <source>
        <dbReference type="EMBL" id="AAZ11707.1"/>
    </source>
</evidence>
<keyword evidence="1" id="KW-0175">Coiled coil</keyword>
<evidence type="ECO:0000256" key="2">
    <source>
        <dbReference type="SAM" id="MobiDB-lite"/>
    </source>
</evidence>
<accession>D6XHM8</accession>
<feature type="coiled-coil region" evidence="1">
    <location>
        <begin position="213"/>
        <end position="240"/>
    </location>
</feature>
<dbReference type="PaxDb" id="5691-AAZ11707"/>
<evidence type="ECO:0000313" key="3">
    <source>
        <dbReference type="EMBL" id="AAX80398.1"/>
    </source>
</evidence>
<dbReference type="OrthoDB" id="275697at2759"/>
<name>Q585A3_TRYB2</name>
<dbReference type="Proteomes" id="UP000008524">
    <property type="component" value="Chromosome 6"/>
</dbReference>
<keyword evidence="6 7" id="KW-0002">3D-structure</keyword>
<evidence type="ECO:0007829" key="6">
    <source>
        <dbReference type="PDB" id="6HIV"/>
    </source>
</evidence>
<reference evidence="6 7" key="6">
    <citation type="journal article" date="2018" name="Science">
        <title>Evolutionary shift toward protein-based architecture in trypanosomal mitochondrial ribosomes.</title>
        <authorList>
            <person name="Ramrath D.J.F."/>
            <person name="Niemann M."/>
            <person name="Leibundgut M."/>
            <person name="Bieri P."/>
            <person name="Prange C."/>
            <person name="Horn E.K."/>
            <person name="Leitner A."/>
            <person name="Boehringer D."/>
            <person name="Schneider A."/>
            <person name="Ban N."/>
        </authorList>
    </citation>
    <scope>STRUCTURE BY ELECTRON MICROSCOPY (3.39 ANGSTROMS)</scope>
</reference>
<evidence type="ECO:0007829" key="7">
    <source>
        <dbReference type="PDB" id="6HIX"/>
    </source>
</evidence>
<dbReference type="AlphaFoldDB" id="Q585A3"/>
<dbReference type="PDB" id="6HIX">
    <property type="method" value="EM"/>
    <property type="resolution" value="3.39 A"/>
    <property type="chains" value="BN=1-302"/>
</dbReference>
<organism evidence="3 5">
    <name type="scientific">Trypanosoma brucei brucei (strain 927/4 GUTat10.1)</name>
    <dbReference type="NCBI Taxonomy" id="185431"/>
    <lineage>
        <taxon>Eukaryota</taxon>
        <taxon>Discoba</taxon>
        <taxon>Euglenozoa</taxon>
        <taxon>Kinetoplastea</taxon>
        <taxon>Metakinetoplastina</taxon>
        <taxon>Trypanosomatida</taxon>
        <taxon>Trypanosomatidae</taxon>
        <taxon>Trypanosoma</taxon>
    </lineage>
</organism>
<dbReference type="EMBL" id="AC073906">
    <property type="protein sequence ID" value="AAX80398.1"/>
    <property type="molecule type" value="Genomic_DNA"/>
</dbReference>
<protein>
    <submittedName>
        <fullName evidence="3">Uncharacterized protein</fullName>
    </submittedName>
</protein>
<dbReference type="PDBsum" id="6HIV"/>
<dbReference type="EMDB" id="EMD-0229"/>
<accession>Q585A3</accession>
<dbReference type="EMDB" id="EMD-0231"/>
<dbReference type="GeneID" id="3657776"/>
<dbReference type="GO" id="GO:0005739">
    <property type="term" value="C:mitochondrion"/>
    <property type="evidence" value="ECO:0000314"/>
    <property type="project" value="GeneDB"/>
</dbReference>
<dbReference type="PDBsum" id="6HIX"/>
<evidence type="ECO:0000256" key="1">
    <source>
        <dbReference type="SAM" id="Coils"/>
    </source>
</evidence>